<evidence type="ECO:0000313" key="5">
    <source>
        <dbReference type="EMBL" id="PIP23390.1"/>
    </source>
</evidence>
<proteinExistence type="predicted"/>
<comment type="caution">
    <text evidence="5">The sequence shown here is derived from an EMBL/GenBank/DDBJ whole genome shotgun (WGS) entry which is preliminary data.</text>
</comment>
<evidence type="ECO:0000256" key="1">
    <source>
        <dbReference type="ARBA" id="ARBA00001031"/>
    </source>
</evidence>
<evidence type="ECO:0000313" key="6">
    <source>
        <dbReference type="Proteomes" id="UP000230273"/>
    </source>
</evidence>
<organism evidence="5 6">
    <name type="scientific">Candidatus Nealsonbacteria bacterium CG23_combo_of_CG06-09_8_20_14_all_38_19</name>
    <dbReference type="NCBI Taxonomy" id="1974721"/>
    <lineage>
        <taxon>Bacteria</taxon>
        <taxon>Candidatus Nealsoniibacteriota</taxon>
    </lineage>
</organism>
<dbReference type="InterPro" id="IPR046348">
    <property type="entry name" value="SIS_dom_sf"/>
</dbReference>
<protein>
    <recommendedName>
        <fullName evidence="3">Glutamine--fructose-6-phosphate aminotransferase [isomerizing]</fullName>
        <ecNumber evidence="2">2.6.1.16</ecNumber>
    </recommendedName>
</protein>
<dbReference type="Pfam" id="PF01380">
    <property type="entry name" value="SIS"/>
    <property type="match status" value="1"/>
</dbReference>
<evidence type="ECO:0000256" key="3">
    <source>
        <dbReference type="ARBA" id="ARBA00016090"/>
    </source>
</evidence>
<dbReference type="Proteomes" id="UP000230273">
    <property type="component" value="Unassembled WGS sequence"/>
</dbReference>
<dbReference type="PANTHER" id="PTHR10937">
    <property type="entry name" value="GLUCOSAMINE--FRUCTOSE-6-PHOSPHATE AMINOTRANSFERASE, ISOMERIZING"/>
    <property type="match status" value="1"/>
</dbReference>
<reference evidence="5 6" key="1">
    <citation type="submission" date="2017-09" db="EMBL/GenBank/DDBJ databases">
        <title>Depth-based differentiation of microbial function through sediment-hosted aquifers and enrichment of novel symbionts in the deep terrestrial subsurface.</title>
        <authorList>
            <person name="Probst A.J."/>
            <person name="Ladd B."/>
            <person name="Jarett J.K."/>
            <person name="Geller-Mcgrath D.E."/>
            <person name="Sieber C.M."/>
            <person name="Emerson J.B."/>
            <person name="Anantharaman K."/>
            <person name="Thomas B.C."/>
            <person name="Malmstrom R."/>
            <person name="Stieglmeier M."/>
            <person name="Klingl A."/>
            <person name="Woyke T."/>
            <person name="Ryan C.M."/>
            <person name="Banfield J.F."/>
        </authorList>
    </citation>
    <scope>NUCLEOTIDE SEQUENCE [LARGE SCALE GENOMIC DNA]</scope>
    <source>
        <strain evidence="5">CG23_combo_of_CG06-09_8_20_14_all_38_19</strain>
    </source>
</reference>
<dbReference type="GO" id="GO:0004360">
    <property type="term" value="F:glutamine-fructose-6-phosphate transaminase (isomerizing) activity"/>
    <property type="evidence" value="ECO:0007669"/>
    <property type="project" value="UniProtKB-EC"/>
</dbReference>
<comment type="catalytic activity">
    <reaction evidence="1">
        <text>D-fructose 6-phosphate + L-glutamine = D-glucosamine 6-phosphate + L-glutamate</text>
        <dbReference type="Rhea" id="RHEA:13237"/>
        <dbReference type="ChEBI" id="CHEBI:29985"/>
        <dbReference type="ChEBI" id="CHEBI:58359"/>
        <dbReference type="ChEBI" id="CHEBI:58725"/>
        <dbReference type="ChEBI" id="CHEBI:61527"/>
        <dbReference type="EC" id="2.6.1.16"/>
    </reaction>
</comment>
<name>A0A2G9YVZ4_9BACT</name>
<sequence length="319" mass="37443">MKFVEHVKLTPQAVIDTLNFKHSFKKIPDRVRRLYIIGSGSSYSQALYLASLFNEHSRFKAICENPYSFVKYSNFDTDDLCIHFSQEAKRNDNICPIRFAKKKGGHTILFTSKPETPLVKDVDEVYWYAPEVEKILVASMSYAAGYAAALKYFNAQMNFNGRTPINYDIEEIEKSMNRAWETEYGFKDVFTVYLYSGYGQSIAVEGALKVNECLLQDGEAYEIKHYSHGKHFVSYNRDRLYNVIYHEKDQNLVDLYRETIFEKHHLINYMKSSSRPEIAIFDWLMQMLVFTAYGMKKKNIELKDMPIRDKIKIPHDFKY</sequence>
<evidence type="ECO:0000256" key="2">
    <source>
        <dbReference type="ARBA" id="ARBA00012916"/>
    </source>
</evidence>
<dbReference type="PROSITE" id="PS51464">
    <property type="entry name" value="SIS"/>
    <property type="match status" value="1"/>
</dbReference>
<dbReference type="GO" id="GO:0097367">
    <property type="term" value="F:carbohydrate derivative binding"/>
    <property type="evidence" value="ECO:0007669"/>
    <property type="project" value="InterPro"/>
</dbReference>
<dbReference type="AlphaFoldDB" id="A0A2G9YVZ4"/>
<dbReference type="GO" id="GO:0006047">
    <property type="term" value="P:UDP-N-acetylglucosamine metabolic process"/>
    <property type="evidence" value="ECO:0007669"/>
    <property type="project" value="TreeGrafter"/>
</dbReference>
<gene>
    <name evidence="5" type="ORF">COX36_03610</name>
</gene>
<dbReference type="Gene3D" id="3.40.50.10490">
    <property type="entry name" value="Glucose-6-phosphate isomerase like protein, domain 1"/>
    <property type="match status" value="1"/>
</dbReference>
<dbReference type="PANTHER" id="PTHR10937:SF0">
    <property type="entry name" value="GLUTAMINE--FRUCTOSE-6-PHOSPHATE TRANSAMINASE (ISOMERIZING)"/>
    <property type="match status" value="1"/>
</dbReference>
<dbReference type="EMBL" id="PCRP01000058">
    <property type="protein sequence ID" value="PIP23390.1"/>
    <property type="molecule type" value="Genomic_DNA"/>
</dbReference>
<dbReference type="InterPro" id="IPR001347">
    <property type="entry name" value="SIS_dom"/>
</dbReference>
<accession>A0A2G9YVZ4</accession>
<dbReference type="GO" id="GO:0006487">
    <property type="term" value="P:protein N-linked glycosylation"/>
    <property type="evidence" value="ECO:0007669"/>
    <property type="project" value="TreeGrafter"/>
</dbReference>
<evidence type="ECO:0000259" key="4">
    <source>
        <dbReference type="PROSITE" id="PS51464"/>
    </source>
</evidence>
<dbReference type="EC" id="2.6.1.16" evidence="2"/>
<dbReference type="SUPFAM" id="SSF53697">
    <property type="entry name" value="SIS domain"/>
    <property type="match status" value="1"/>
</dbReference>
<feature type="domain" description="SIS" evidence="4">
    <location>
        <begin position="20"/>
        <end position="158"/>
    </location>
</feature>
<dbReference type="GO" id="GO:0006002">
    <property type="term" value="P:fructose 6-phosphate metabolic process"/>
    <property type="evidence" value="ECO:0007669"/>
    <property type="project" value="TreeGrafter"/>
</dbReference>